<feature type="transmembrane region" description="Helical" evidence="1">
    <location>
        <begin position="111"/>
        <end position="131"/>
    </location>
</feature>
<name>A0A5C0AYG4_9BURK</name>
<dbReference type="Proteomes" id="UP000325161">
    <property type="component" value="Chromosome"/>
</dbReference>
<dbReference type="KEGG" id="pacr:FXN63_17645"/>
<feature type="transmembrane region" description="Helical" evidence="1">
    <location>
        <begin position="332"/>
        <end position="352"/>
    </location>
</feature>
<feature type="transmembrane region" description="Helical" evidence="1">
    <location>
        <begin position="166"/>
        <end position="186"/>
    </location>
</feature>
<dbReference type="InterPro" id="IPR018677">
    <property type="entry name" value="DUF2157"/>
</dbReference>
<dbReference type="EMBL" id="CP043046">
    <property type="protein sequence ID" value="QEI07458.1"/>
    <property type="molecule type" value="Genomic_DNA"/>
</dbReference>
<evidence type="ECO:0000259" key="2">
    <source>
        <dbReference type="Pfam" id="PF09925"/>
    </source>
</evidence>
<feature type="transmembrane region" description="Helical" evidence="1">
    <location>
        <begin position="216"/>
        <end position="240"/>
    </location>
</feature>
<keyword evidence="1" id="KW-1133">Transmembrane helix</keyword>
<feature type="transmembrane region" description="Helical" evidence="1">
    <location>
        <begin position="137"/>
        <end position="157"/>
    </location>
</feature>
<organism evidence="3 4">
    <name type="scientific">Pigmentiphaga aceris</name>
    <dbReference type="NCBI Taxonomy" id="1940612"/>
    <lineage>
        <taxon>Bacteria</taxon>
        <taxon>Pseudomonadati</taxon>
        <taxon>Pseudomonadota</taxon>
        <taxon>Betaproteobacteria</taxon>
        <taxon>Burkholderiales</taxon>
        <taxon>Alcaligenaceae</taxon>
        <taxon>Pigmentiphaga</taxon>
    </lineage>
</organism>
<evidence type="ECO:0000313" key="4">
    <source>
        <dbReference type="Proteomes" id="UP000325161"/>
    </source>
</evidence>
<feature type="transmembrane region" description="Helical" evidence="1">
    <location>
        <begin position="246"/>
        <end position="264"/>
    </location>
</feature>
<feature type="domain" description="DUF2157" evidence="2">
    <location>
        <begin position="63"/>
        <end position="216"/>
    </location>
</feature>
<keyword evidence="4" id="KW-1185">Reference proteome</keyword>
<protein>
    <submittedName>
        <fullName evidence="3">DUF2157 domain-containing protein</fullName>
    </submittedName>
</protein>
<dbReference type="Pfam" id="PF09925">
    <property type="entry name" value="DUF2157"/>
    <property type="match status" value="1"/>
</dbReference>
<feature type="transmembrane region" description="Helical" evidence="1">
    <location>
        <begin position="358"/>
        <end position="381"/>
    </location>
</feature>
<proteinExistence type="predicted"/>
<feature type="transmembrane region" description="Helical" evidence="1">
    <location>
        <begin position="192"/>
        <end position="209"/>
    </location>
</feature>
<evidence type="ECO:0000313" key="3">
    <source>
        <dbReference type="EMBL" id="QEI07458.1"/>
    </source>
</evidence>
<gene>
    <name evidence="3" type="ORF">FXN63_17645</name>
</gene>
<reference evidence="3 4" key="1">
    <citation type="submission" date="2019-08" db="EMBL/GenBank/DDBJ databases">
        <title>Amphibian skin-associated Pigmentiphaga: genome sequence and occurrence across geography and hosts.</title>
        <authorList>
            <person name="Bletz M.C."/>
            <person name="Bunk B."/>
            <person name="Sproeer C."/>
            <person name="Biwer P."/>
            <person name="Reiter S."/>
            <person name="Rabemananjara F.C.E."/>
            <person name="Schulz S."/>
            <person name="Overmann J."/>
            <person name="Vences M."/>
        </authorList>
    </citation>
    <scope>NUCLEOTIDE SEQUENCE [LARGE SCALE GENOMIC DNA]</scope>
    <source>
        <strain evidence="3 4">Mada1488</strain>
    </source>
</reference>
<feature type="transmembrane region" description="Helical" evidence="1">
    <location>
        <begin position="276"/>
        <end position="296"/>
    </location>
</feature>
<sequence>MRVWTRCRACAQIQLKQLDTGCTVEAGKRSRRIAPPHPPGNPMLHFPLQRWYTAATQRSRIADWTEAGHLTPAARRALDTPASPNTDPLVDPFVDPWPTAPDWRAALNLGLLWLGALLAGVGVIMFIAANWERAGPMLKIGGMEVLMLVCAIAAVLLRGHEAARNAALLTGALATGGLLALVGQTYQTGADTAVLFAYWSLTMLPWVLVGTTPVLWLLWATVLSFATWLAVTTYVMPAYVPKSFDVFIAVAALNLVLLAVWEWAGTRIRWMSHRIGPRYLAAIALAMLSYRAIAMGNDVHDVFALPGWGPWVLVVAVLGVVYYRLRQDLMMLALVALSVLMVVNWSGTRIMFEEDFVLGLVGGAVLAIAQAAAYTGALRAIGKRWRA</sequence>
<evidence type="ECO:0000256" key="1">
    <source>
        <dbReference type="SAM" id="Phobius"/>
    </source>
</evidence>
<feature type="transmembrane region" description="Helical" evidence="1">
    <location>
        <begin position="308"/>
        <end position="325"/>
    </location>
</feature>
<keyword evidence="1" id="KW-0812">Transmembrane</keyword>
<dbReference type="AlphaFoldDB" id="A0A5C0AYG4"/>
<dbReference type="OrthoDB" id="327621at2"/>
<keyword evidence="1" id="KW-0472">Membrane</keyword>
<accession>A0A5C0AYG4</accession>